<keyword evidence="2" id="KW-0813">Transport</keyword>
<dbReference type="Proteomes" id="UP000673375">
    <property type="component" value="Unassembled WGS sequence"/>
</dbReference>
<dbReference type="PANTHER" id="PTHR30006:SF3">
    <property type="entry name" value="THIAMINE-BINDING PERIPLASMIC PROTEIN"/>
    <property type="match status" value="1"/>
</dbReference>
<protein>
    <submittedName>
        <fullName evidence="5">ABC transporter substrate-binding protein</fullName>
    </submittedName>
</protein>
<keyword evidence="6" id="KW-1185">Reference proteome</keyword>
<comment type="subcellular location">
    <subcellularLocation>
        <location evidence="1">Periplasm</location>
    </subcellularLocation>
</comment>
<comment type="caution">
    <text evidence="5">The sequence shown here is derived from an EMBL/GenBank/DDBJ whole genome shotgun (WGS) entry which is preliminary data.</text>
</comment>
<dbReference type="SUPFAM" id="SSF53850">
    <property type="entry name" value="Periplasmic binding protein-like II"/>
    <property type="match status" value="1"/>
</dbReference>
<dbReference type="Gene3D" id="3.40.190.10">
    <property type="entry name" value="Periplasmic binding protein-like II"/>
    <property type="match status" value="2"/>
</dbReference>
<evidence type="ECO:0000313" key="6">
    <source>
        <dbReference type="Proteomes" id="UP000673375"/>
    </source>
</evidence>
<proteinExistence type="predicted"/>
<keyword evidence="4" id="KW-0574">Periplasm</keyword>
<dbReference type="PANTHER" id="PTHR30006">
    <property type="entry name" value="THIAMINE-BINDING PERIPLASMIC PROTEIN-RELATED"/>
    <property type="match status" value="1"/>
</dbReference>
<evidence type="ECO:0000256" key="4">
    <source>
        <dbReference type="ARBA" id="ARBA00022764"/>
    </source>
</evidence>
<evidence type="ECO:0000256" key="1">
    <source>
        <dbReference type="ARBA" id="ARBA00004418"/>
    </source>
</evidence>
<dbReference type="EMBL" id="JAEDXU010000014">
    <property type="protein sequence ID" value="MBP1048283.1"/>
    <property type="molecule type" value="Genomic_DNA"/>
</dbReference>
<gene>
    <name evidence="5" type="ORF">I6N96_18470</name>
</gene>
<organism evidence="5 6">
    <name type="scientific">Enterococcus larvae</name>
    <dbReference type="NCBI Taxonomy" id="2794352"/>
    <lineage>
        <taxon>Bacteria</taxon>
        <taxon>Bacillati</taxon>
        <taxon>Bacillota</taxon>
        <taxon>Bacilli</taxon>
        <taxon>Lactobacillales</taxon>
        <taxon>Enterococcaceae</taxon>
        <taxon>Enterococcus</taxon>
    </lineage>
</organism>
<evidence type="ECO:0000256" key="2">
    <source>
        <dbReference type="ARBA" id="ARBA00022448"/>
    </source>
</evidence>
<name>A0ABS4CP62_9ENTE</name>
<reference evidence="5 6" key="1">
    <citation type="submission" date="2020-12" db="EMBL/GenBank/DDBJ databases">
        <title>Vagococcus allomyrinae sp. nov. and Enterococcus lavae sp. nov., isolated from the larvae of Allomyrina dichotoma.</title>
        <authorList>
            <person name="Lee S.D."/>
        </authorList>
    </citation>
    <scope>NUCLEOTIDE SEQUENCE [LARGE SCALE GENOMIC DNA]</scope>
    <source>
        <strain evidence="5 6">BWM-S5</strain>
    </source>
</reference>
<evidence type="ECO:0000256" key="3">
    <source>
        <dbReference type="ARBA" id="ARBA00022729"/>
    </source>
</evidence>
<dbReference type="Pfam" id="PF13343">
    <property type="entry name" value="SBP_bac_6"/>
    <property type="match status" value="1"/>
</dbReference>
<accession>A0ABS4CP62</accession>
<sequence length="342" mass="39159">MSIDLENKELEELYQLAIEEMGGTKEELIIWAGGDAVNQQDAVVQAFSDRFPEIPIDIKVELSKIHDLKIYEELLNGDLTPDVTMLQTSNDFEDWKKLDVLEPFKPVGFQNIRDEFKDSEGAFSVFRMFAFLPQYAKSGLSSTPESLMDMLTHEYQDKLVLTYPHDDDAVLFVYSQMIKKHGEQFLADLAKLNPLFIRGTAGPPLLVGKQGLLGSLTGYETMPEQLSQSFIPKNDFFISWGQRIAMFKLTKHKAAARLFIAFVQSYEFQQSLGHYTVRKDISLKNDTWIGDHSTTDPLGFYTFMRDREYIGRLRNQMQSYFGPVKGESPVVDHKMIKLTYGN</sequence>
<dbReference type="RefSeq" id="WP_209559051.1">
    <property type="nucleotide sequence ID" value="NZ_JAEDXU010000014.1"/>
</dbReference>
<evidence type="ECO:0000313" key="5">
    <source>
        <dbReference type="EMBL" id="MBP1048283.1"/>
    </source>
</evidence>
<keyword evidence="3" id="KW-0732">Signal</keyword>